<dbReference type="AlphaFoldDB" id="A0A367KZ12"/>
<dbReference type="EMBL" id="LKCN02000030">
    <property type="protein sequence ID" value="RCI07408.1"/>
    <property type="molecule type" value="Genomic_DNA"/>
</dbReference>
<name>A0A367KZ12_9HYPO</name>
<proteinExistence type="predicted"/>
<feature type="compositionally biased region" description="Low complexity" evidence="1">
    <location>
        <begin position="38"/>
        <end position="49"/>
    </location>
</feature>
<feature type="region of interest" description="Disordered" evidence="1">
    <location>
        <begin position="1"/>
        <end position="49"/>
    </location>
</feature>
<evidence type="ECO:0000256" key="1">
    <source>
        <dbReference type="SAM" id="MobiDB-lite"/>
    </source>
</evidence>
<comment type="caution">
    <text evidence="2">The sequence shown here is derived from an EMBL/GenBank/DDBJ whole genome shotgun (WGS) entry which is preliminary data.</text>
</comment>
<evidence type="ECO:0000313" key="3">
    <source>
        <dbReference type="Proteomes" id="UP000253664"/>
    </source>
</evidence>
<protein>
    <submittedName>
        <fullName evidence="2">Uncharacterized protein</fullName>
    </submittedName>
</protein>
<keyword evidence="3" id="KW-1185">Reference proteome</keyword>
<sequence length="101" mass="11161">MAESRDYKSSSQLSALSSQVSGERLLPTQGAESRDYKSSSQLSALSSQVSGERLLPTQGVIYAQRRKISHHFVGNIIPAGSPPRYTRRRRHILGILFSSTK</sequence>
<evidence type="ECO:0000313" key="2">
    <source>
        <dbReference type="EMBL" id="RCI07408.1"/>
    </source>
</evidence>
<feature type="compositionally biased region" description="Low complexity" evidence="1">
    <location>
        <begin position="9"/>
        <end position="21"/>
    </location>
</feature>
<dbReference type="Proteomes" id="UP000253664">
    <property type="component" value="Unassembled WGS sequence"/>
</dbReference>
<gene>
    <name evidence="2" type="ORF">L249_4507</name>
</gene>
<organism evidence="2 3">
    <name type="scientific">Ophiocordyceps polyrhachis-furcata BCC 54312</name>
    <dbReference type="NCBI Taxonomy" id="1330021"/>
    <lineage>
        <taxon>Eukaryota</taxon>
        <taxon>Fungi</taxon>
        <taxon>Dikarya</taxon>
        <taxon>Ascomycota</taxon>
        <taxon>Pezizomycotina</taxon>
        <taxon>Sordariomycetes</taxon>
        <taxon>Hypocreomycetidae</taxon>
        <taxon>Hypocreales</taxon>
        <taxon>Ophiocordycipitaceae</taxon>
        <taxon>Ophiocordyceps</taxon>
    </lineage>
</organism>
<accession>A0A367KZ12</accession>
<reference evidence="2 3" key="1">
    <citation type="journal article" date="2015" name="BMC Genomics">
        <title>Insights from the genome of Ophiocordyceps polyrhachis-furcata to pathogenicity and host specificity in insect fungi.</title>
        <authorList>
            <person name="Wichadakul D."/>
            <person name="Kobmoo N."/>
            <person name="Ingsriswang S."/>
            <person name="Tangphatsornruang S."/>
            <person name="Chantasingh D."/>
            <person name="Luangsa-ard J.J."/>
            <person name="Eurwilaichitr L."/>
        </authorList>
    </citation>
    <scope>NUCLEOTIDE SEQUENCE [LARGE SCALE GENOMIC DNA]</scope>
    <source>
        <strain evidence="2 3">BCC 54312</strain>
    </source>
</reference>